<comment type="caution">
    <text evidence="2">The sequence shown here is derived from an EMBL/GenBank/DDBJ whole genome shotgun (WGS) entry which is preliminary data.</text>
</comment>
<dbReference type="Proteomes" id="UP000177328">
    <property type="component" value="Unassembled WGS sequence"/>
</dbReference>
<keyword evidence="1" id="KW-0812">Transmembrane</keyword>
<name>A0A1F5KJF3_9BACT</name>
<sequence length="159" mass="17441">MPTRTKHSLKSAKATRFSKSKFSFLLHPIALAIALLIIVASAIFMTQEVSGGRQGKLNNKQPVPIVWLKVKFKNSQPATSFKVFKQGVTSPIVVSPITNQEGSTFFALKTDYKIRHEKYIIETVFADKTSQESTPFEIGGLLSGEYGAGIESVEFSGSL</sequence>
<reference evidence="2 3" key="1">
    <citation type="journal article" date="2016" name="Nat. Commun.">
        <title>Thousands of microbial genomes shed light on interconnected biogeochemical processes in an aquifer system.</title>
        <authorList>
            <person name="Anantharaman K."/>
            <person name="Brown C.T."/>
            <person name="Hug L.A."/>
            <person name="Sharon I."/>
            <person name="Castelle C.J."/>
            <person name="Probst A.J."/>
            <person name="Thomas B.C."/>
            <person name="Singh A."/>
            <person name="Wilkins M.J."/>
            <person name="Karaoz U."/>
            <person name="Brodie E.L."/>
            <person name="Williams K.H."/>
            <person name="Hubbard S.S."/>
            <person name="Banfield J.F."/>
        </authorList>
    </citation>
    <scope>NUCLEOTIDE SEQUENCE [LARGE SCALE GENOMIC DNA]</scope>
</reference>
<evidence type="ECO:0000313" key="3">
    <source>
        <dbReference type="Proteomes" id="UP000177328"/>
    </source>
</evidence>
<proteinExistence type="predicted"/>
<organism evidence="2 3">
    <name type="scientific">Candidatus Daviesbacteria bacterium RIFCSPHIGHO2_02_FULL_43_12</name>
    <dbReference type="NCBI Taxonomy" id="1797776"/>
    <lineage>
        <taxon>Bacteria</taxon>
        <taxon>Candidatus Daviesiibacteriota</taxon>
    </lineage>
</organism>
<keyword evidence="1" id="KW-0472">Membrane</keyword>
<evidence type="ECO:0000313" key="2">
    <source>
        <dbReference type="EMBL" id="OGE40935.1"/>
    </source>
</evidence>
<accession>A0A1F5KJF3</accession>
<keyword evidence="1" id="KW-1133">Transmembrane helix</keyword>
<dbReference type="AlphaFoldDB" id="A0A1F5KJF3"/>
<protein>
    <submittedName>
        <fullName evidence="2">Uncharacterized protein</fullName>
    </submittedName>
</protein>
<feature type="transmembrane region" description="Helical" evidence="1">
    <location>
        <begin position="21"/>
        <end position="45"/>
    </location>
</feature>
<evidence type="ECO:0000256" key="1">
    <source>
        <dbReference type="SAM" id="Phobius"/>
    </source>
</evidence>
<gene>
    <name evidence="2" type="ORF">A3D25_02765</name>
</gene>
<dbReference type="EMBL" id="MFDD01000003">
    <property type="protein sequence ID" value="OGE40935.1"/>
    <property type="molecule type" value="Genomic_DNA"/>
</dbReference>